<dbReference type="WBParaSite" id="GPUH_0001082201-mRNA-1">
    <property type="protein sequence ID" value="GPUH_0001082201-mRNA-1"/>
    <property type="gene ID" value="GPUH_0001082201"/>
</dbReference>
<evidence type="ECO:0000313" key="1">
    <source>
        <dbReference type="EMBL" id="VDN17938.1"/>
    </source>
</evidence>
<evidence type="ECO:0000313" key="2">
    <source>
        <dbReference type="Proteomes" id="UP000271098"/>
    </source>
</evidence>
<dbReference type="Proteomes" id="UP000271098">
    <property type="component" value="Unassembled WGS sequence"/>
</dbReference>
<dbReference type="EMBL" id="UYRT01078164">
    <property type="protein sequence ID" value="VDN17938.1"/>
    <property type="molecule type" value="Genomic_DNA"/>
</dbReference>
<accession>A0A183DQ18</accession>
<reference evidence="1 2" key="2">
    <citation type="submission" date="2018-11" db="EMBL/GenBank/DDBJ databases">
        <authorList>
            <consortium name="Pathogen Informatics"/>
        </authorList>
    </citation>
    <scope>NUCLEOTIDE SEQUENCE [LARGE SCALE GENOMIC DNA]</scope>
</reference>
<gene>
    <name evidence="1" type="ORF">GPUH_LOCUS10809</name>
</gene>
<sequence>MCRQGRWCICTWLHRQIRNVHVWPSHVLSMSETSEI</sequence>
<name>A0A183DQ18_9BILA</name>
<reference evidence="3" key="1">
    <citation type="submission" date="2016-06" db="UniProtKB">
        <authorList>
            <consortium name="WormBaseParasite"/>
        </authorList>
    </citation>
    <scope>IDENTIFICATION</scope>
</reference>
<dbReference type="AlphaFoldDB" id="A0A183DQ18"/>
<organism evidence="3">
    <name type="scientific">Gongylonema pulchrum</name>
    <dbReference type="NCBI Taxonomy" id="637853"/>
    <lineage>
        <taxon>Eukaryota</taxon>
        <taxon>Metazoa</taxon>
        <taxon>Ecdysozoa</taxon>
        <taxon>Nematoda</taxon>
        <taxon>Chromadorea</taxon>
        <taxon>Rhabditida</taxon>
        <taxon>Spirurina</taxon>
        <taxon>Spiruromorpha</taxon>
        <taxon>Spiruroidea</taxon>
        <taxon>Gongylonematidae</taxon>
        <taxon>Gongylonema</taxon>
    </lineage>
</organism>
<proteinExistence type="predicted"/>
<evidence type="ECO:0000313" key="3">
    <source>
        <dbReference type="WBParaSite" id="GPUH_0001082201-mRNA-1"/>
    </source>
</evidence>
<keyword evidence="2" id="KW-1185">Reference proteome</keyword>
<protein>
    <submittedName>
        <fullName evidence="1 3">Uncharacterized protein</fullName>
    </submittedName>
</protein>